<dbReference type="Gene3D" id="3.30.300.20">
    <property type="match status" value="1"/>
</dbReference>
<proteinExistence type="predicted"/>
<name>A0ABZ2RY64_9BURK</name>
<dbReference type="EMBL" id="CP148753">
    <property type="protein sequence ID" value="WXR72691.1"/>
    <property type="molecule type" value="Genomic_DNA"/>
</dbReference>
<dbReference type="RefSeq" id="WP_338879194.1">
    <property type="nucleotide sequence ID" value="NZ_CP148753.1"/>
</dbReference>
<accession>A0ABZ2RY64</accession>
<dbReference type="InterPro" id="IPR003718">
    <property type="entry name" value="OsmC/Ohr_fam"/>
</dbReference>
<evidence type="ECO:0000313" key="1">
    <source>
        <dbReference type="EMBL" id="WXR72691.1"/>
    </source>
</evidence>
<dbReference type="SUPFAM" id="SSF82784">
    <property type="entry name" value="OsmC-like"/>
    <property type="match status" value="1"/>
</dbReference>
<organism evidence="1 2">
    <name type="scientific">Achromobacter veterisilvae</name>
    <dbReference type="NCBI Taxonomy" id="2069367"/>
    <lineage>
        <taxon>Bacteria</taxon>
        <taxon>Pseudomonadati</taxon>
        <taxon>Pseudomonadota</taxon>
        <taxon>Betaproteobacteria</taxon>
        <taxon>Burkholderiales</taxon>
        <taxon>Alcaligenaceae</taxon>
        <taxon>Achromobacter</taxon>
    </lineage>
</organism>
<dbReference type="Pfam" id="PF02566">
    <property type="entry name" value="OsmC"/>
    <property type="match status" value="1"/>
</dbReference>
<protein>
    <submittedName>
        <fullName evidence="1">OsmC family protein</fullName>
    </submittedName>
</protein>
<evidence type="ECO:0000313" key="2">
    <source>
        <dbReference type="Proteomes" id="UP001456224"/>
    </source>
</evidence>
<dbReference type="PANTHER" id="PTHR42830">
    <property type="entry name" value="OSMOTICALLY INDUCIBLE FAMILY PROTEIN"/>
    <property type="match status" value="1"/>
</dbReference>
<dbReference type="InterPro" id="IPR015946">
    <property type="entry name" value="KH_dom-like_a/b"/>
</dbReference>
<keyword evidence="2" id="KW-1185">Reference proteome</keyword>
<reference evidence="1 2" key="1">
    <citation type="submission" date="2024-03" db="EMBL/GenBank/DDBJ databases">
        <title>Reference genomes for the five species model microbial community.</title>
        <authorList>
            <person name="Padfield D."/>
        </authorList>
    </citation>
    <scope>NUCLEOTIDE SEQUENCE [LARGE SCALE GENOMIC DNA]</scope>
    <source>
        <strain evidence="1 2">AB1</strain>
    </source>
</reference>
<dbReference type="Proteomes" id="UP001456224">
    <property type="component" value="Chromosome"/>
</dbReference>
<gene>
    <name evidence="1" type="ORF">WHX56_24050</name>
</gene>
<dbReference type="InterPro" id="IPR036102">
    <property type="entry name" value="OsmC/Ohrsf"/>
</dbReference>
<dbReference type="InterPro" id="IPR052707">
    <property type="entry name" value="OsmC_Ohr_Peroxiredoxin"/>
</dbReference>
<dbReference type="PANTHER" id="PTHR42830:SF2">
    <property type="entry name" value="OSMC_OHR FAMILY PROTEIN"/>
    <property type="match status" value="1"/>
</dbReference>
<sequence length="157" mass="17292">MNGEHRYRVTVDWTGNTGTGTSSYKAYSRDHLIRAEGKPDVPGSSDPAFRGDAARWNPEDMLVASLSACHKLWYLHFCSAEGVTVVAYRDEAEGVMVEDRERGGAFAQVTLRPEVTILAGDDAGLAAELHERAHHFCFIANSVNFPVRCEPRIVRAG</sequence>